<dbReference type="InterPro" id="IPR010445">
    <property type="entry name" value="LapA_dom"/>
</dbReference>
<keyword evidence="4 6" id="KW-0472">Membrane</keyword>
<evidence type="ECO:0000256" key="5">
    <source>
        <dbReference type="SAM" id="Coils"/>
    </source>
</evidence>
<evidence type="ECO:0000256" key="2">
    <source>
        <dbReference type="ARBA" id="ARBA00022692"/>
    </source>
</evidence>
<keyword evidence="3 6" id="KW-1133">Transmembrane helix</keyword>
<sequence length="126" mass="14158">MRQINFLIIFALILALVLFSLENTAPAAIQIVEGVQVQAPICIELILAMGVGAILAWLFSIWTRLLRGIESGKQMRQMRSKDERIQELEQNIAQRQAELEEKQSMSLSATLQEQDAQTTKAFAQSI</sequence>
<dbReference type="Proteomes" id="UP001442494">
    <property type="component" value="Unassembled WGS sequence"/>
</dbReference>
<evidence type="ECO:0000313" key="9">
    <source>
        <dbReference type="Proteomes" id="UP001442494"/>
    </source>
</evidence>
<keyword evidence="5" id="KW-0175">Coiled coil</keyword>
<feature type="transmembrane region" description="Helical" evidence="6">
    <location>
        <begin position="37"/>
        <end position="59"/>
    </location>
</feature>
<feature type="domain" description="Lipopolysaccharide assembly protein A" evidence="7">
    <location>
        <begin position="22"/>
        <end position="92"/>
    </location>
</feature>
<dbReference type="RefSeq" id="WP_190425344.1">
    <property type="nucleotide sequence ID" value="NZ_JAMPKK010000050.1"/>
</dbReference>
<protein>
    <submittedName>
        <fullName evidence="8">LapA family protein</fullName>
    </submittedName>
</protein>
<evidence type="ECO:0000259" key="7">
    <source>
        <dbReference type="Pfam" id="PF06305"/>
    </source>
</evidence>
<evidence type="ECO:0000256" key="6">
    <source>
        <dbReference type="SAM" id="Phobius"/>
    </source>
</evidence>
<feature type="coiled-coil region" evidence="5">
    <location>
        <begin position="71"/>
        <end position="105"/>
    </location>
</feature>
<proteinExistence type="predicted"/>
<name>A0ABV0JTI0_9CYAN</name>
<keyword evidence="2 6" id="KW-0812">Transmembrane</keyword>
<keyword evidence="1" id="KW-1003">Cell membrane</keyword>
<reference evidence="8 9" key="1">
    <citation type="submission" date="2022-04" db="EMBL/GenBank/DDBJ databases">
        <title>Positive selection, recombination, and allopatry shape intraspecific diversity of widespread and dominant cyanobacteria.</title>
        <authorList>
            <person name="Wei J."/>
            <person name="Shu W."/>
            <person name="Hu C."/>
        </authorList>
    </citation>
    <scope>NUCLEOTIDE SEQUENCE [LARGE SCALE GENOMIC DNA]</scope>
    <source>
        <strain evidence="8 9">GB2-A5</strain>
    </source>
</reference>
<comment type="caution">
    <text evidence="8">The sequence shown here is derived from an EMBL/GenBank/DDBJ whole genome shotgun (WGS) entry which is preliminary data.</text>
</comment>
<evidence type="ECO:0000313" key="8">
    <source>
        <dbReference type="EMBL" id="MEP0866758.1"/>
    </source>
</evidence>
<accession>A0ABV0JTI0</accession>
<evidence type="ECO:0000256" key="3">
    <source>
        <dbReference type="ARBA" id="ARBA00022989"/>
    </source>
</evidence>
<organism evidence="8 9">
    <name type="scientific">Funiculus sociatus GB2-A5</name>
    <dbReference type="NCBI Taxonomy" id="2933946"/>
    <lineage>
        <taxon>Bacteria</taxon>
        <taxon>Bacillati</taxon>
        <taxon>Cyanobacteriota</taxon>
        <taxon>Cyanophyceae</taxon>
        <taxon>Coleofasciculales</taxon>
        <taxon>Coleofasciculaceae</taxon>
        <taxon>Funiculus</taxon>
    </lineage>
</organism>
<dbReference type="EMBL" id="JAMPKK010000050">
    <property type="protein sequence ID" value="MEP0866758.1"/>
    <property type="molecule type" value="Genomic_DNA"/>
</dbReference>
<evidence type="ECO:0000256" key="1">
    <source>
        <dbReference type="ARBA" id="ARBA00022475"/>
    </source>
</evidence>
<dbReference type="Pfam" id="PF06305">
    <property type="entry name" value="LapA_dom"/>
    <property type="match status" value="1"/>
</dbReference>
<gene>
    <name evidence="8" type="ORF">NDI37_20090</name>
</gene>
<keyword evidence="9" id="KW-1185">Reference proteome</keyword>
<evidence type="ECO:0000256" key="4">
    <source>
        <dbReference type="ARBA" id="ARBA00023136"/>
    </source>
</evidence>